<sequence length="213" mass="24670">MKIILQTIMLLITITTFSQEKLIGKYCSIPLGESDVTCIDFKENNRFDYFVSGCLGVSAIGSGKFELKDEKLNLIFDKAEQDSKSEIKITESKAKSEKEIKLKFKVKDENGIEIPANVIRTSDRKHFFFDELNKVFLVDRNSPKANYKIEFIGYETLELEIDNSSDKIIEIDLFPAQAKVISDKEISWKWEKVNENEFKTGTNIWDRFKKVKK</sequence>
<name>A0AAU6P4P0_9FLAO</name>
<organism evidence="2">
    <name type="scientific">Mangrovimonas cancribranchiae</name>
    <dbReference type="NCBI Taxonomy" id="3080055"/>
    <lineage>
        <taxon>Bacteria</taxon>
        <taxon>Pseudomonadati</taxon>
        <taxon>Bacteroidota</taxon>
        <taxon>Flavobacteriia</taxon>
        <taxon>Flavobacteriales</taxon>
        <taxon>Flavobacteriaceae</taxon>
        <taxon>Mangrovimonas</taxon>
    </lineage>
</organism>
<dbReference type="EMBL" id="CP136925">
    <property type="protein sequence ID" value="WXA12409.1"/>
    <property type="molecule type" value="Genomic_DNA"/>
</dbReference>
<evidence type="ECO:0000313" key="1">
    <source>
        <dbReference type="EMBL" id="WXA02429.1"/>
    </source>
</evidence>
<evidence type="ECO:0000313" key="2">
    <source>
        <dbReference type="EMBL" id="WXA12409.1"/>
    </source>
</evidence>
<dbReference type="AlphaFoldDB" id="A0AAU6P4P0"/>
<dbReference type="KEGG" id="mcaa:R3L15_09765"/>
<reference evidence="2 3" key="1">
    <citation type="submission" date="2023-10" db="EMBL/GenBank/DDBJ databases">
        <title>Culture-based analysis of two novel bacteria associated with mangrove crab gills.</title>
        <authorList>
            <person name="Yang X."/>
            <person name="Garuglieri E."/>
            <person name="Van Goethem M.W."/>
            <person name="Fusi M."/>
            <person name="Marasco R."/>
            <person name="Daffonchio D.G."/>
        </authorList>
    </citation>
    <scope>NUCLEOTIDE SEQUENCE</scope>
    <source>
        <strain evidence="2">UG2-1</strain>
        <strain evidence="1">UG2-2</strain>
        <strain evidence="3">UG2_2</strain>
    </source>
</reference>
<dbReference type="EMBL" id="CP136924">
    <property type="protein sequence ID" value="WXA02429.1"/>
    <property type="molecule type" value="Genomic_DNA"/>
</dbReference>
<proteinExistence type="predicted"/>
<evidence type="ECO:0000313" key="3">
    <source>
        <dbReference type="Proteomes" id="UP001368318"/>
    </source>
</evidence>
<gene>
    <name evidence="2" type="ORF">R3L15_09765</name>
    <name evidence="1" type="ORF">R3L16_11820</name>
</gene>
<dbReference type="RefSeq" id="WP_338731407.1">
    <property type="nucleotide sequence ID" value="NZ_CP136924.1"/>
</dbReference>
<accession>A0AAU6P4P0</accession>
<keyword evidence="3" id="KW-1185">Reference proteome</keyword>
<dbReference type="Proteomes" id="UP001368318">
    <property type="component" value="Chromosome"/>
</dbReference>
<protein>
    <submittedName>
        <fullName evidence="2">Uncharacterized protein</fullName>
    </submittedName>
</protein>